<dbReference type="Pfam" id="PF13707">
    <property type="entry name" value="RloB"/>
    <property type="match status" value="1"/>
</dbReference>
<keyword evidence="3" id="KW-1185">Reference proteome</keyword>
<proteinExistence type="predicted"/>
<accession>A0A940RT51</accession>
<organism evidence="2 3">
    <name type="scientific">Streptomyces montanisoli</name>
    <dbReference type="NCBI Taxonomy" id="2798581"/>
    <lineage>
        <taxon>Bacteria</taxon>
        <taxon>Bacillati</taxon>
        <taxon>Actinomycetota</taxon>
        <taxon>Actinomycetes</taxon>
        <taxon>Kitasatosporales</taxon>
        <taxon>Streptomycetaceae</taxon>
        <taxon>Streptomyces</taxon>
    </lineage>
</organism>
<protein>
    <submittedName>
        <fullName evidence="2">RloB domain-containing protein</fullName>
    </submittedName>
</protein>
<evidence type="ECO:0000313" key="3">
    <source>
        <dbReference type="Proteomes" id="UP000670475"/>
    </source>
</evidence>
<gene>
    <name evidence="2" type="ORF">JFN87_03000</name>
</gene>
<dbReference type="AlphaFoldDB" id="A0A940RT51"/>
<dbReference type="Proteomes" id="UP000670475">
    <property type="component" value="Unassembled WGS sequence"/>
</dbReference>
<name>A0A940RT51_9ACTN</name>
<evidence type="ECO:0000313" key="2">
    <source>
        <dbReference type="EMBL" id="MBP0456472.1"/>
    </source>
</evidence>
<sequence length="229" mass="25294">MARAKGRESLGPAKQPRGQRRRVVHVYTEGSVTEPGYIEIVRSIGTYRDPSVPVEVRIANQKAPASHRKPLGLVEEAARLMREETRRAKRSGLGKAYLPQVWCMFDRDQHEGVDAALKTAEEAGVGVAFSHPCFEVWRVLHYKPVTGTFGKSCDMAAGRLPFAATTANIKVVEQGQLSGKPGEHRGFAEAKKRALKMNEVHGDHVPKSLRDPYTDVFSFVEDGLGIVAY</sequence>
<feature type="region of interest" description="Disordered" evidence="1">
    <location>
        <begin position="1"/>
        <end position="21"/>
    </location>
</feature>
<dbReference type="InterPro" id="IPR025591">
    <property type="entry name" value="RloB"/>
</dbReference>
<dbReference type="EMBL" id="JAGIQL010000006">
    <property type="protein sequence ID" value="MBP0456472.1"/>
    <property type="molecule type" value="Genomic_DNA"/>
</dbReference>
<comment type="caution">
    <text evidence="2">The sequence shown here is derived from an EMBL/GenBank/DDBJ whole genome shotgun (WGS) entry which is preliminary data.</text>
</comment>
<reference evidence="2" key="1">
    <citation type="submission" date="2021-03" db="EMBL/GenBank/DDBJ databases">
        <title>Whole genome sequence of Streptomyces bomunensis MMS17-BM035.</title>
        <authorList>
            <person name="Lee J.H."/>
        </authorList>
    </citation>
    <scope>NUCLEOTIDE SEQUENCE</scope>
    <source>
        <strain evidence="2">MMS17-BM035</strain>
    </source>
</reference>
<dbReference type="RefSeq" id="WP_209338261.1">
    <property type="nucleotide sequence ID" value="NZ_JAGIQL010000006.1"/>
</dbReference>
<evidence type="ECO:0000256" key="1">
    <source>
        <dbReference type="SAM" id="MobiDB-lite"/>
    </source>
</evidence>